<dbReference type="InterPro" id="IPR045761">
    <property type="entry name" value="ODP_dom"/>
</dbReference>
<dbReference type="PROSITE" id="PS50902">
    <property type="entry name" value="FLAVODOXIN_LIKE"/>
    <property type="match status" value="1"/>
</dbReference>
<evidence type="ECO:0000256" key="4">
    <source>
        <dbReference type="ARBA" id="ARBA00022982"/>
    </source>
</evidence>
<evidence type="ECO:0000256" key="2">
    <source>
        <dbReference type="ARBA" id="ARBA00007121"/>
    </source>
</evidence>
<dbReference type="GO" id="GO:0016651">
    <property type="term" value="F:oxidoreductase activity, acting on NAD(P)H"/>
    <property type="evidence" value="ECO:0007669"/>
    <property type="project" value="UniProtKB-ARBA"/>
</dbReference>
<dbReference type="InterPro" id="IPR036866">
    <property type="entry name" value="RibonucZ/Hydroxyglut_hydro"/>
</dbReference>
<gene>
    <name evidence="7" type="ORF">PBV87_03545</name>
</gene>
<dbReference type="GO" id="GO:0046872">
    <property type="term" value="F:metal ion binding"/>
    <property type="evidence" value="ECO:0007669"/>
    <property type="project" value="InterPro"/>
</dbReference>
<dbReference type="SMART" id="SM00849">
    <property type="entry name" value="Lactamase_B"/>
    <property type="match status" value="1"/>
</dbReference>
<evidence type="ECO:0000256" key="5">
    <source>
        <dbReference type="ARBA" id="ARBA00023004"/>
    </source>
</evidence>
<dbReference type="SUPFAM" id="SSF56281">
    <property type="entry name" value="Metallo-hydrolase/oxidoreductase"/>
    <property type="match status" value="1"/>
</dbReference>
<dbReference type="InterPro" id="IPR029039">
    <property type="entry name" value="Flavoprotein-like_sf"/>
</dbReference>
<sequence length="402" mass="44961">MAKHLNVTEALSWVGAFDPDLRVFDIVMETEFGTTYNAYVLKGSAKTAVFETVKAKFFDEYLENLKTVIDPTEIDYIIVNHTEPDHAGSVARLLELAPLATVVGTTQAIKYMSEIINAPFKSLVVKDGETLSLGDKTIRFIGAPCLHWPDSMYSYIEEDRTLVTCDSFGAHYSDERVFKAELEEEKEDDYIKAYKYYYDMIMGPFKPFVLKALAKIEDLEIDFICPGHGMILDRTNMTKYINFYKEWSKPVVRSTPSIVIAYVSAYGYTEKLAKEIHEGILSTNPNCDVLLYDLVTADFDEVLAEASMAKGLLIGSPTILADTLPPIWKLLTSLNPVIHKGISAGCFGSYGWSGEATKNIAARFAQLKFPMPVEPLNIAFNPSESNLKEAFDFGVNFVQAIL</sequence>
<dbReference type="Proteomes" id="UP001169242">
    <property type="component" value="Unassembled WGS sequence"/>
</dbReference>
<evidence type="ECO:0000256" key="1">
    <source>
        <dbReference type="ARBA" id="ARBA00001962"/>
    </source>
</evidence>
<dbReference type="PANTHER" id="PTHR32145:SF11">
    <property type="entry name" value="DIFLAVIN FLAVOPROTEIN A 2-RELATED"/>
    <property type="match status" value="1"/>
</dbReference>
<reference evidence="7" key="1">
    <citation type="journal article" date="2023" name="Int. J. Syst. Evol. Microbiol.">
        <title>&lt;i&gt;Holtiella tumoricola&lt;/i&gt; gen. nov. sp. nov., isolated from a human clinical sample.</title>
        <authorList>
            <person name="Allen-Vercoe E."/>
            <person name="Daigneault M.C."/>
            <person name="Vancuren S.J."/>
            <person name="Cochrane K."/>
            <person name="O'Neal L.L."/>
            <person name="Sankaranarayanan K."/>
            <person name="Lawson P.A."/>
        </authorList>
    </citation>
    <scope>NUCLEOTIDE SEQUENCE</scope>
    <source>
        <strain evidence="7">CC70A</strain>
    </source>
</reference>
<dbReference type="Gene3D" id="3.60.15.10">
    <property type="entry name" value="Ribonuclease Z/Hydroxyacylglutathione hydrolase-like"/>
    <property type="match status" value="1"/>
</dbReference>
<dbReference type="InterPro" id="IPR016440">
    <property type="entry name" value="Rubredoxin-O_OxRdtase"/>
</dbReference>
<protein>
    <submittedName>
        <fullName evidence="7">FprA family A-type flavoprotein</fullName>
    </submittedName>
</protein>
<dbReference type="RefSeq" id="WP_053982386.1">
    <property type="nucleotide sequence ID" value="NZ_JAQIFT010000014.1"/>
</dbReference>
<organism evidence="7 8">
    <name type="scientific">Holtiella tumoricola</name>
    <dbReference type="NCBI Taxonomy" id="3018743"/>
    <lineage>
        <taxon>Bacteria</taxon>
        <taxon>Bacillati</taxon>
        <taxon>Bacillota</taxon>
        <taxon>Clostridia</taxon>
        <taxon>Lachnospirales</taxon>
        <taxon>Cellulosilyticaceae</taxon>
        <taxon>Holtiella</taxon>
    </lineage>
</organism>
<dbReference type="AlphaFoldDB" id="A0AA42IZP7"/>
<name>A0AA42IZP7_9FIRM</name>
<dbReference type="CDD" id="cd07709">
    <property type="entry name" value="flavodiiron_proteins_MBL-fold"/>
    <property type="match status" value="1"/>
</dbReference>
<dbReference type="SUPFAM" id="SSF52218">
    <property type="entry name" value="Flavoproteins"/>
    <property type="match status" value="1"/>
</dbReference>
<comment type="caution">
    <text evidence="7">The sequence shown here is derived from an EMBL/GenBank/DDBJ whole genome shotgun (WGS) entry which is preliminary data.</text>
</comment>
<dbReference type="PANTHER" id="PTHR32145">
    <property type="entry name" value="DIFLAVIN FLAVOPROTEIN A 2-RELATED"/>
    <property type="match status" value="1"/>
</dbReference>
<keyword evidence="5" id="KW-0408">Iron</keyword>
<evidence type="ECO:0000313" key="7">
    <source>
        <dbReference type="EMBL" id="MDA3730579.1"/>
    </source>
</evidence>
<accession>A0AA42IZP7</accession>
<feature type="domain" description="Flavodoxin-like" evidence="6">
    <location>
        <begin position="258"/>
        <end position="398"/>
    </location>
</feature>
<proteinExistence type="inferred from homology"/>
<comment type="similarity">
    <text evidence="2">In the N-terminal section; belongs to the zinc metallo-hydrolase group 3 family.</text>
</comment>
<dbReference type="InterPro" id="IPR001279">
    <property type="entry name" value="Metallo-B-lactamas"/>
</dbReference>
<keyword evidence="4" id="KW-0249">Electron transport</keyword>
<keyword evidence="3" id="KW-0813">Transport</keyword>
<dbReference type="Pfam" id="PF00258">
    <property type="entry name" value="Flavodoxin_1"/>
    <property type="match status" value="1"/>
</dbReference>
<dbReference type="Gene3D" id="3.40.50.360">
    <property type="match status" value="1"/>
</dbReference>
<dbReference type="Pfam" id="PF19583">
    <property type="entry name" value="ODP"/>
    <property type="match status" value="1"/>
</dbReference>
<keyword evidence="8" id="KW-1185">Reference proteome</keyword>
<dbReference type="GO" id="GO:0009055">
    <property type="term" value="F:electron transfer activity"/>
    <property type="evidence" value="ECO:0007669"/>
    <property type="project" value="InterPro"/>
</dbReference>
<evidence type="ECO:0000259" key="6">
    <source>
        <dbReference type="PROSITE" id="PS50902"/>
    </source>
</evidence>
<dbReference type="GO" id="GO:0010181">
    <property type="term" value="F:FMN binding"/>
    <property type="evidence" value="ECO:0007669"/>
    <property type="project" value="InterPro"/>
</dbReference>
<dbReference type="PIRSF" id="PIRSF005243">
    <property type="entry name" value="ROO"/>
    <property type="match status" value="1"/>
</dbReference>
<dbReference type="InterPro" id="IPR051285">
    <property type="entry name" value="NADH_oxidoreductase_modular"/>
</dbReference>
<dbReference type="InterPro" id="IPR008254">
    <property type="entry name" value="Flavodoxin/NO_synth"/>
</dbReference>
<evidence type="ECO:0000313" key="8">
    <source>
        <dbReference type="Proteomes" id="UP001169242"/>
    </source>
</evidence>
<evidence type="ECO:0000256" key="3">
    <source>
        <dbReference type="ARBA" id="ARBA00022448"/>
    </source>
</evidence>
<comment type="cofactor">
    <cofactor evidence="1">
        <name>Fe cation</name>
        <dbReference type="ChEBI" id="CHEBI:24875"/>
    </cofactor>
</comment>
<dbReference type="EMBL" id="JAQIFT010000014">
    <property type="protein sequence ID" value="MDA3730579.1"/>
    <property type="molecule type" value="Genomic_DNA"/>
</dbReference>